<dbReference type="Proteomes" id="UP000373449">
    <property type="component" value="Unassembled WGS sequence"/>
</dbReference>
<comment type="similarity">
    <text evidence="1">Belongs to the barstar family.</text>
</comment>
<dbReference type="Pfam" id="PF01337">
    <property type="entry name" value="Barstar"/>
    <property type="match status" value="1"/>
</dbReference>
<evidence type="ECO:0000259" key="2">
    <source>
        <dbReference type="Pfam" id="PF01337"/>
    </source>
</evidence>
<evidence type="ECO:0000313" key="3">
    <source>
        <dbReference type="EMBL" id="VFS45458.1"/>
    </source>
</evidence>
<evidence type="ECO:0000313" key="4">
    <source>
        <dbReference type="Proteomes" id="UP000373449"/>
    </source>
</evidence>
<dbReference type="EMBL" id="CAADJA010000002">
    <property type="protein sequence ID" value="VFS45458.1"/>
    <property type="molecule type" value="Genomic_DNA"/>
</dbReference>
<gene>
    <name evidence="3" type="primary">yhcO</name>
    <name evidence="3" type="ORF">NCTC12282_00335</name>
</gene>
<reference evidence="3 4" key="1">
    <citation type="submission" date="2019-03" db="EMBL/GenBank/DDBJ databases">
        <authorList>
            <consortium name="Pathogen Informatics"/>
        </authorList>
    </citation>
    <scope>NUCLEOTIDE SEQUENCE [LARGE SCALE GENOMIC DNA]</scope>
    <source>
        <strain evidence="3 4">NCTC12282</strain>
    </source>
</reference>
<protein>
    <submittedName>
        <fullName evidence="3">Barstar (Barnase inhibitor)</fullName>
    </submittedName>
</protein>
<dbReference type="InterPro" id="IPR000468">
    <property type="entry name" value="Barstar"/>
</dbReference>
<name>A0A484ZAX4_9GAMM</name>
<organism evidence="3 4">
    <name type="scientific">Budvicia aquatica</name>
    <dbReference type="NCBI Taxonomy" id="82979"/>
    <lineage>
        <taxon>Bacteria</taxon>
        <taxon>Pseudomonadati</taxon>
        <taxon>Pseudomonadota</taxon>
        <taxon>Gammaproteobacteria</taxon>
        <taxon>Enterobacterales</taxon>
        <taxon>Budviciaceae</taxon>
        <taxon>Budvicia</taxon>
    </lineage>
</organism>
<dbReference type="RefSeq" id="WP_321572728.1">
    <property type="nucleotide sequence ID" value="NZ_CAADJA010000002.1"/>
</dbReference>
<accession>A0A484ZAX4</accession>
<feature type="domain" description="Barstar (barnase inhibitor)" evidence="2">
    <location>
        <begin position="2"/>
        <end position="79"/>
    </location>
</feature>
<sequence>MMKKVIFDFSNIGSMSDFYLQFVDIFLLPDWFGNNLDALWDMLTVQINLPVEIVFLHFDKQSLDFRSLFSLFKDAEEDLDGLLTFTH</sequence>
<dbReference type="AlphaFoldDB" id="A0A484ZAX4"/>
<dbReference type="Gene3D" id="3.30.370.10">
    <property type="entry name" value="Barstar-like"/>
    <property type="match status" value="1"/>
</dbReference>
<evidence type="ECO:0000256" key="1">
    <source>
        <dbReference type="ARBA" id="ARBA00006845"/>
    </source>
</evidence>
<dbReference type="SUPFAM" id="SSF52038">
    <property type="entry name" value="Barstar-related"/>
    <property type="match status" value="1"/>
</dbReference>
<proteinExistence type="inferred from homology"/>
<dbReference type="InterPro" id="IPR035905">
    <property type="entry name" value="Barstar-like_sf"/>
</dbReference>